<feature type="region of interest" description="Disordered" evidence="1">
    <location>
        <begin position="21"/>
        <end position="43"/>
    </location>
</feature>
<evidence type="ECO:0000313" key="3">
    <source>
        <dbReference type="Proteomes" id="UP001419268"/>
    </source>
</evidence>
<sequence>MAKLFDSKFADARKTLFHNKNPTLSLKHPSNPQAPAPQPSTTAPAAIPVRRLSETEMQKLCSKGLCFNCDDKYTPGHLCKSKQFLLFLDTNSDTASNPHYTPDPIDLPDPPPAVLIIHPLTIQHTLMKQFISISQPPRLLVLSTPTPSDSKADRGHNFIYPGRQRELSQHPPTTPSYPSTFTNHPHSRVLGYGGEWCINSLLGYLS</sequence>
<gene>
    <name evidence="2" type="ORF">Scep_029756</name>
</gene>
<reference evidence="2 3" key="1">
    <citation type="submission" date="2024-01" db="EMBL/GenBank/DDBJ databases">
        <title>Genome assemblies of Stephania.</title>
        <authorList>
            <person name="Yang L."/>
        </authorList>
    </citation>
    <scope>NUCLEOTIDE SEQUENCE [LARGE SCALE GENOMIC DNA]</scope>
    <source>
        <strain evidence="2">JXDWG</strain>
        <tissue evidence="2">Leaf</tissue>
    </source>
</reference>
<dbReference type="EMBL" id="JBBNAG010000013">
    <property type="protein sequence ID" value="KAK9083285.1"/>
    <property type="molecule type" value="Genomic_DNA"/>
</dbReference>
<organism evidence="2 3">
    <name type="scientific">Stephania cephalantha</name>
    <dbReference type="NCBI Taxonomy" id="152367"/>
    <lineage>
        <taxon>Eukaryota</taxon>
        <taxon>Viridiplantae</taxon>
        <taxon>Streptophyta</taxon>
        <taxon>Embryophyta</taxon>
        <taxon>Tracheophyta</taxon>
        <taxon>Spermatophyta</taxon>
        <taxon>Magnoliopsida</taxon>
        <taxon>Ranunculales</taxon>
        <taxon>Menispermaceae</taxon>
        <taxon>Menispermoideae</taxon>
        <taxon>Cissampelideae</taxon>
        <taxon>Stephania</taxon>
    </lineage>
</organism>
<comment type="caution">
    <text evidence="2">The sequence shown here is derived from an EMBL/GenBank/DDBJ whole genome shotgun (WGS) entry which is preliminary data.</text>
</comment>
<name>A0AAP0E193_9MAGN</name>
<evidence type="ECO:0000256" key="1">
    <source>
        <dbReference type="SAM" id="MobiDB-lite"/>
    </source>
</evidence>
<proteinExistence type="predicted"/>
<feature type="region of interest" description="Disordered" evidence="1">
    <location>
        <begin position="163"/>
        <end position="182"/>
    </location>
</feature>
<dbReference type="AlphaFoldDB" id="A0AAP0E193"/>
<keyword evidence="3" id="KW-1185">Reference proteome</keyword>
<accession>A0AAP0E193</accession>
<protein>
    <submittedName>
        <fullName evidence="2">Uncharacterized protein</fullName>
    </submittedName>
</protein>
<evidence type="ECO:0000313" key="2">
    <source>
        <dbReference type="EMBL" id="KAK9083285.1"/>
    </source>
</evidence>
<dbReference type="Proteomes" id="UP001419268">
    <property type="component" value="Unassembled WGS sequence"/>
</dbReference>